<gene>
    <name evidence="1" type="ORF">pEaSNUABM17_00304</name>
</gene>
<evidence type="ECO:0000313" key="2">
    <source>
        <dbReference type="Proteomes" id="UP000827911"/>
    </source>
</evidence>
<dbReference type="Proteomes" id="UP000827911">
    <property type="component" value="Segment"/>
</dbReference>
<organism evidence="1 2">
    <name type="scientific">Erwinia phage pEa_SNUABM_17</name>
    <dbReference type="NCBI Taxonomy" id="2869545"/>
    <lineage>
        <taxon>Viruses</taxon>
        <taxon>Duplodnaviria</taxon>
        <taxon>Heunggongvirae</taxon>
        <taxon>Uroviricota</taxon>
        <taxon>Caudoviricetes</taxon>
        <taxon>Alexandravirus</taxon>
        <taxon>Alexandravirus SNUABM17</taxon>
    </lineage>
</organism>
<name>A0AAE8C003_9CAUD</name>
<keyword evidence="2" id="KW-1185">Reference proteome</keyword>
<evidence type="ECO:0000313" key="1">
    <source>
        <dbReference type="EMBL" id="QZE57850.1"/>
    </source>
</evidence>
<proteinExistence type="predicted"/>
<reference evidence="1 2" key="1">
    <citation type="submission" date="2021-06" db="EMBL/GenBank/DDBJ databases">
        <title>Complete genome sequence of Erwinia phage pEa_SNUABM_17.</title>
        <authorList>
            <person name="Kim S.G."/>
            <person name="Park S.C."/>
        </authorList>
    </citation>
    <scope>NUCLEOTIDE SEQUENCE [LARGE SCALE GENOMIC DNA]</scope>
</reference>
<dbReference type="EMBL" id="MZ443777">
    <property type="protein sequence ID" value="QZE57850.1"/>
    <property type="molecule type" value="Genomic_DNA"/>
</dbReference>
<protein>
    <submittedName>
        <fullName evidence="1">Uncharacterized protein</fullName>
    </submittedName>
</protein>
<sequence length="101" mass="11922">MTDKLTLVPNVAIVLKMNERRSFLGPKEDGFVYLASKEALDKFEAHILRYRSREEYSEIDERELRALTDDGILALSHAVKEDPERPWLWTKTDFRIKLWQA</sequence>
<accession>A0AAE8C003</accession>